<evidence type="ECO:0000256" key="16">
    <source>
        <dbReference type="ARBA" id="ARBA00049385"/>
    </source>
</evidence>
<evidence type="ECO:0000256" key="3">
    <source>
        <dbReference type="ARBA" id="ARBA00004477"/>
    </source>
</evidence>
<dbReference type="PANTHER" id="PTHR10689">
    <property type="entry name" value="MICROSOMAL GLUTATHIONE S-TRANSFERASE 1"/>
    <property type="match status" value="1"/>
</dbReference>
<evidence type="ECO:0000256" key="17">
    <source>
        <dbReference type="SAM" id="Phobius"/>
    </source>
</evidence>
<keyword evidence="12" id="KW-0496">Mitochondrion</keyword>
<evidence type="ECO:0000256" key="7">
    <source>
        <dbReference type="ARBA" id="ARBA00022692"/>
    </source>
</evidence>
<feature type="transmembrane region" description="Helical" evidence="17">
    <location>
        <begin position="107"/>
        <end position="131"/>
    </location>
</feature>
<comment type="function">
    <text evidence="1">Conjugation of reduced glutathione to a wide number of exogenous and endogenous hydrophobic electrophiles.</text>
</comment>
<dbReference type="InterPro" id="IPR023352">
    <property type="entry name" value="MAPEG-like_dom_sf"/>
</dbReference>
<keyword evidence="8" id="KW-1000">Mitochondrion outer membrane</keyword>
<dbReference type="SUPFAM" id="SSF161084">
    <property type="entry name" value="MAPEG domain-like"/>
    <property type="match status" value="1"/>
</dbReference>
<evidence type="ECO:0000256" key="1">
    <source>
        <dbReference type="ARBA" id="ARBA00003701"/>
    </source>
</evidence>
<evidence type="ECO:0000256" key="5">
    <source>
        <dbReference type="ARBA" id="ARBA00012452"/>
    </source>
</evidence>
<sequence length="166" mass="18202">MGYDEYGTIYGGSMLLSTLVTCTGLLYLKHVWTLTMQGGAAIKSGNRIDEDYSKLGLNRPLEVSDVDRQQDARWRRIVANDLENIPLGLIVLWSAALASSAKESEGGIGVIVLTIVFTVARFAYTACYVFALQPWRTVAWTLGVLSVVAAVFLGIVVAFIAQFEYK</sequence>
<proteinExistence type="inferred from homology"/>
<feature type="transmembrane region" description="Helical" evidence="17">
    <location>
        <begin position="82"/>
        <end position="101"/>
    </location>
</feature>
<evidence type="ECO:0000256" key="2">
    <source>
        <dbReference type="ARBA" id="ARBA00004294"/>
    </source>
</evidence>
<dbReference type="Proteomes" id="UP000019335">
    <property type="component" value="Chromosome 17"/>
</dbReference>
<dbReference type="InterPro" id="IPR001129">
    <property type="entry name" value="Membr-assoc_MAPEG"/>
</dbReference>
<evidence type="ECO:0000256" key="12">
    <source>
        <dbReference type="ARBA" id="ARBA00023128"/>
    </source>
</evidence>
<dbReference type="Gene3D" id="1.20.120.550">
    <property type="entry name" value="Membrane associated eicosanoid/glutathione metabolism-like domain"/>
    <property type="match status" value="1"/>
</dbReference>
<dbReference type="EC" id="2.5.1.18" evidence="5"/>
<dbReference type="AlphaFoldDB" id="W7TS96"/>
<dbReference type="Pfam" id="PF01124">
    <property type="entry name" value="MAPEG"/>
    <property type="match status" value="1"/>
</dbReference>
<keyword evidence="9" id="KW-0256">Endoplasmic reticulum</keyword>
<comment type="subcellular location">
    <subcellularLocation>
        <location evidence="3">Endoplasmic reticulum membrane</location>
        <topology evidence="3">Multi-pass membrane protein</topology>
    </subcellularLocation>
    <subcellularLocation>
        <location evidence="2">Mitochondrion outer membrane</location>
    </subcellularLocation>
</comment>
<gene>
    <name evidence="18" type="ORF">Naga_100189g2</name>
</gene>
<keyword evidence="11" id="KW-0007">Acetylation</keyword>
<dbReference type="OrthoDB" id="193139at2759"/>
<reference evidence="18 19" key="1">
    <citation type="journal article" date="2014" name="Mol. Plant">
        <title>Chromosome Scale Genome Assembly and Transcriptome Profiling of Nannochloropsis gaditana in Nitrogen Depletion.</title>
        <authorList>
            <person name="Corteggiani Carpinelli E."/>
            <person name="Telatin A."/>
            <person name="Vitulo N."/>
            <person name="Forcato C."/>
            <person name="D'Angelo M."/>
            <person name="Schiavon R."/>
            <person name="Vezzi A."/>
            <person name="Giacometti G.M."/>
            <person name="Morosinotto T."/>
            <person name="Valle G."/>
        </authorList>
    </citation>
    <scope>NUCLEOTIDE SEQUENCE [LARGE SCALE GENOMIC DNA]</scope>
    <source>
        <strain evidence="18 19">B-31</strain>
    </source>
</reference>
<dbReference type="GO" id="GO:0005789">
    <property type="term" value="C:endoplasmic reticulum membrane"/>
    <property type="evidence" value="ECO:0007669"/>
    <property type="project" value="UniProtKB-SubCell"/>
</dbReference>
<evidence type="ECO:0000313" key="18">
    <source>
        <dbReference type="EMBL" id="EWM23396.1"/>
    </source>
</evidence>
<dbReference type="InterPro" id="IPR040162">
    <property type="entry name" value="MGST1-like"/>
</dbReference>
<evidence type="ECO:0000256" key="13">
    <source>
        <dbReference type="ARBA" id="ARBA00023136"/>
    </source>
</evidence>
<evidence type="ECO:0000313" key="19">
    <source>
        <dbReference type="Proteomes" id="UP000019335"/>
    </source>
</evidence>
<name>W7TS96_9STRA</name>
<keyword evidence="7 17" id="KW-0812">Transmembrane</keyword>
<organism evidence="18 19">
    <name type="scientific">Nannochloropsis gaditana</name>
    <dbReference type="NCBI Taxonomy" id="72520"/>
    <lineage>
        <taxon>Eukaryota</taxon>
        <taxon>Sar</taxon>
        <taxon>Stramenopiles</taxon>
        <taxon>Ochrophyta</taxon>
        <taxon>Eustigmatophyceae</taxon>
        <taxon>Eustigmatales</taxon>
        <taxon>Monodopsidaceae</taxon>
        <taxon>Nannochloropsis</taxon>
    </lineage>
</organism>
<feature type="transmembrane region" description="Helical" evidence="17">
    <location>
        <begin position="138"/>
        <end position="161"/>
    </location>
</feature>
<comment type="caution">
    <text evidence="18">The sequence shown here is derived from an EMBL/GenBank/DDBJ whole genome shotgun (WGS) entry which is preliminary data.</text>
</comment>
<evidence type="ECO:0000256" key="15">
    <source>
        <dbReference type="ARBA" id="ARBA00039397"/>
    </source>
</evidence>
<evidence type="ECO:0000256" key="14">
    <source>
        <dbReference type="ARBA" id="ARBA00038540"/>
    </source>
</evidence>
<comment type="subunit">
    <text evidence="14">Homotrimer; The trimer binds only one molecule of glutathione.</text>
</comment>
<keyword evidence="6" id="KW-0808">Transferase</keyword>
<feature type="transmembrane region" description="Helical" evidence="17">
    <location>
        <begin position="6"/>
        <end position="28"/>
    </location>
</feature>
<protein>
    <recommendedName>
        <fullName evidence="15">Microsomal glutathione S-transferase 1</fullName>
        <ecNumber evidence="5">2.5.1.18</ecNumber>
    </recommendedName>
</protein>
<keyword evidence="13 17" id="KW-0472">Membrane</keyword>
<evidence type="ECO:0000256" key="11">
    <source>
        <dbReference type="ARBA" id="ARBA00022990"/>
    </source>
</evidence>
<evidence type="ECO:0000256" key="9">
    <source>
        <dbReference type="ARBA" id="ARBA00022824"/>
    </source>
</evidence>
<evidence type="ECO:0000256" key="6">
    <source>
        <dbReference type="ARBA" id="ARBA00022679"/>
    </source>
</evidence>
<keyword evidence="10 17" id="KW-1133">Transmembrane helix</keyword>
<comment type="similarity">
    <text evidence="4">Belongs to the MAPEG family.</text>
</comment>
<accession>W7TS96</accession>
<keyword evidence="19" id="KW-1185">Reference proteome</keyword>
<dbReference type="EMBL" id="AZIL01001685">
    <property type="protein sequence ID" value="EWM23396.1"/>
    <property type="molecule type" value="Genomic_DNA"/>
</dbReference>
<dbReference type="GO" id="GO:0005741">
    <property type="term" value="C:mitochondrial outer membrane"/>
    <property type="evidence" value="ECO:0007669"/>
    <property type="project" value="UniProtKB-SubCell"/>
</dbReference>
<evidence type="ECO:0000256" key="4">
    <source>
        <dbReference type="ARBA" id="ARBA00010459"/>
    </source>
</evidence>
<dbReference type="GO" id="GO:0004364">
    <property type="term" value="F:glutathione transferase activity"/>
    <property type="evidence" value="ECO:0007669"/>
    <property type="project" value="UniProtKB-EC"/>
</dbReference>
<dbReference type="PANTHER" id="PTHR10689:SF6">
    <property type="entry name" value="MICROSOMAL GLUTATHIONE S-TRANSFERASE 1"/>
    <property type="match status" value="1"/>
</dbReference>
<comment type="catalytic activity">
    <reaction evidence="16">
        <text>RX + glutathione = an S-substituted glutathione + a halide anion + H(+)</text>
        <dbReference type="Rhea" id="RHEA:16437"/>
        <dbReference type="ChEBI" id="CHEBI:15378"/>
        <dbReference type="ChEBI" id="CHEBI:16042"/>
        <dbReference type="ChEBI" id="CHEBI:17792"/>
        <dbReference type="ChEBI" id="CHEBI:57925"/>
        <dbReference type="ChEBI" id="CHEBI:90779"/>
        <dbReference type="EC" id="2.5.1.18"/>
    </reaction>
    <physiologicalReaction direction="left-to-right" evidence="16">
        <dbReference type="Rhea" id="RHEA:16438"/>
    </physiologicalReaction>
</comment>
<evidence type="ECO:0000256" key="8">
    <source>
        <dbReference type="ARBA" id="ARBA00022787"/>
    </source>
</evidence>
<evidence type="ECO:0000256" key="10">
    <source>
        <dbReference type="ARBA" id="ARBA00022989"/>
    </source>
</evidence>